<accession>A0A1X0IQC9</accession>
<dbReference type="RefSeq" id="WP_083019032.1">
    <property type="nucleotide sequence ID" value="NZ_MVII01000035.1"/>
</dbReference>
<dbReference type="OrthoDB" id="4763139at2"/>
<protein>
    <submittedName>
        <fullName evidence="1">Uncharacterized protein</fullName>
    </submittedName>
</protein>
<proteinExistence type="predicted"/>
<comment type="caution">
    <text evidence="1">The sequence shown here is derived from an EMBL/GenBank/DDBJ whole genome shotgun (WGS) entry which is preliminary data.</text>
</comment>
<organism evidence="1 2">
    <name type="scientific">Mycobacteroides saopaulense</name>
    <dbReference type="NCBI Taxonomy" id="1578165"/>
    <lineage>
        <taxon>Bacteria</taxon>
        <taxon>Bacillati</taxon>
        <taxon>Actinomycetota</taxon>
        <taxon>Actinomycetes</taxon>
        <taxon>Mycobacteriales</taxon>
        <taxon>Mycobacteriaceae</taxon>
        <taxon>Mycobacteroides</taxon>
    </lineage>
</organism>
<evidence type="ECO:0000313" key="1">
    <source>
        <dbReference type="EMBL" id="ORB50629.1"/>
    </source>
</evidence>
<dbReference type="EMBL" id="MVII01000035">
    <property type="protein sequence ID" value="ORB50629.1"/>
    <property type="molecule type" value="Genomic_DNA"/>
</dbReference>
<name>A0A1X0IQC9_9MYCO</name>
<reference evidence="1 2" key="1">
    <citation type="submission" date="2016-12" db="EMBL/GenBank/DDBJ databases">
        <title>The new phylogeny of genus Mycobacterium.</title>
        <authorList>
            <person name="Tortoli E."/>
            <person name="Trovato A."/>
            <person name="Cirillo D.M."/>
        </authorList>
    </citation>
    <scope>NUCLEOTIDE SEQUENCE [LARGE SCALE GENOMIC DNA]</scope>
    <source>
        <strain evidence="1 2">CCUG 66554</strain>
    </source>
</reference>
<dbReference type="Proteomes" id="UP000192434">
    <property type="component" value="Unassembled WGS sequence"/>
</dbReference>
<gene>
    <name evidence="1" type="ORF">BST43_22145</name>
</gene>
<dbReference type="AlphaFoldDB" id="A0A1X0IQC9"/>
<evidence type="ECO:0000313" key="2">
    <source>
        <dbReference type="Proteomes" id="UP000192434"/>
    </source>
</evidence>
<sequence length="111" mass="12385">MTSGIDNWRNGFVELVARMAASPEIQISYLQELGVGTDELALEFDSLHVPERLSLTDQQSVYALDVDRLLTAMSEAPDVGQWSYEGLQSDDRWAEVRLLAGKLLTSLRVSQ</sequence>